<feature type="compositionally biased region" description="Basic residues" evidence="6">
    <location>
        <begin position="305"/>
        <end position="314"/>
    </location>
</feature>
<feature type="transmembrane region" description="Helical" evidence="7">
    <location>
        <begin position="128"/>
        <end position="147"/>
    </location>
</feature>
<dbReference type="STRING" id="5364.A0A5C3NGE3"/>
<feature type="signal peptide" evidence="8">
    <location>
        <begin position="1"/>
        <end position="19"/>
    </location>
</feature>
<proteinExistence type="predicted"/>
<keyword evidence="3 7" id="KW-1133">Transmembrane helix</keyword>
<feature type="region of interest" description="Disordered" evidence="6">
    <location>
        <begin position="255"/>
        <end position="314"/>
    </location>
</feature>
<dbReference type="PROSITE" id="PS50076">
    <property type="entry name" value="DNAJ_2"/>
    <property type="match status" value="1"/>
</dbReference>
<keyword evidence="4 7" id="KW-0472">Membrane</keyword>
<evidence type="ECO:0000256" key="5">
    <source>
        <dbReference type="ARBA" id="ARBA00037847"/>
    </source>
</evidence>
<dbReference type="InterPro" id="IPR052606">
    <property type="entry name" value="DnaJ_domain_protein"/>
</dbReference>
<gene>
    <name evidence="10" type="ORF">OE88DRAFT_683957</name>
</gene>
<dbReference type="OrthoDB" id="413400at2759"/>
<dbReference type="GO" id="GO:0012505">
    <property type="term" value="C:endomembrane system"/>
    <property type="evidence" value="ECO:0007669"/>
    <property type="project" value="UniProtKB-SubCell"/>
</dbReference>
<dbReference type="SMART" id="SM00271">
    <property type="entry name" value="DnaJ"/>
    <property type="match status" value="1"/>
</dbReference>
<evidence type="ECO:0000256" key="8">
    <source>
        <dbReference type="SAM" id="SignalP"/>
    </source>
</evidence>
<reference evidence="10 11" key="1">
    <citation type="journal article" date="2019" name="Nat. Ecol. Evol.">
        <title>Megaphylogeny resolves global patterns of mushroom evolution.</title>
        <authorList>
            <person name="Varga T."/>
            <person name="Krizsan K."/>
            <person name="Foldi C."/>
            <person name="Dima B."/>
            <person name="Sanchez-Garcia M."/>
            <person name="Sanchez-Ramirez S."/>
            <person name="Szollosi G.J."/>
            <person name="Szarkandi J.G."/>
            <person name="Papp V."/>
            <person name="Albert L."/>
            <person name="Andreopoulos W."/>
            <person name="Angelini C."/>
            <person name="Antonin V."/>
            <person name="Barry K.W."/>
            <person name="Bougher N.L."/>
            <person name="Buchanan P."/>
            <person name="Buyck B."/>
            <person name="Bense V."/>
            <person name="Catcheside P."/>
            <person name="Chovatia M."/>
            <person name="Cooper J."/>
            <person name="Damon W."/>
            <person name="Desjardin D."/>
            <person name="Finy P."/>
            <person name="Geml J."/>
            <person name="Haridas S."/>
            <person name="Hughes K."/>
            <person name="Justo A."/>
            <person name="Karasinski D."/>
            <person name="Kautmanova I."/>
            <person name="Kiss B."/>
            <person name="Kocsube S."/>
            <person name="Kotiranta H."/>
            <person name="LaButti K.M."/>
            <person name="Lechner B.E."/>
            <person name="Liimatainen K."/>
            <person name="Lipzen A."/>
            <person name="Lukacs Z."/>
            <person name="Mihaltcheva S."/>
            <person name="Morgado L.N."/>
            <person name="Niskanen T."/>
            <person name="Noordeloos M.E."/>
            <person name="Ohm R.A."/>
            <person name="Ortiz-Santana B."/>
            <person name="Ovrebo C."/>
            <person name="Racz N."/>
            <person name="Riley R."/>
            <person name="Savchenko A."/>
            <person name="Shiryaev A."/>
            <person name="Soop K."/>
            <person name="Spirin V."/>
            <person name="Szebenyi C."/>
            <person name="Tomsovsky M."/>
            <person name="Tulloss R.E."/>
            <person name="Uehling J."/>
            <person name="Grigoriev I.V."/>
            <person name="Vagvolgyi C."/>
            <person name="Papp T."/>
            <person name="Martin F.M."/>
            <person name="Miettinen O."/>
            <person name="Hibbett D.S."/>
            <person name="Nagy L.G."/>
        </authorList>
    </citation>
    <scope>NUCLEOTIDE SEQUENCE [LARGE SCALE GENOMIC DNA]</scope>
    <source>
        <strain evidence="10 11">OMC1185</strain>
    </source>
</reference>
<evidence type="ECO:0000256" key="6">
    <source>
        <dbReference type="SAM" id="MobiDB-lite"/>
    </source>
</evidence>
<organism evidence="10 11">
    <name type="scientific">Heliocybe sulcata</name>
    <dbReference type="NCBI Taxonomy" id="5364"/>
    <lineage>
        <taxon>Eukaryota</taxon>
        <taxon>Fungi</taxon>
        <taxon>Dikarya</taxon>
        <taxon>Basidiomycota</taxon>
        <taxon>Agaricomycotina</taxon>
        <taxon>Agaricomycetes</taxon>
        <taxon>Gloeophyllales</taxon>
        <taxon>Gloeophyllaceae</taxon>
        <taxon>Heliocybe</taxon>
    </lineage>
</organism>
<evidence type="ECO:0000256" key="4">
    <source>
        <dbReference type="ARBA" id="ARBA00023136"/>
    </source>
</evidence>
<dbReference type="AlphaFoldDB" id="A0A5C3NGE3"/>
<keyword evidence="1 7" id="KW-0812">Transmembrane</keyword>
<dbReference type="CDD" id="cd06257">
    <property type="entry name" value="DnaJ"/>
    <property type="match status" value="1"/>
</dbReference>
<accession>A0A5C3NGE3</accession>
<evidence type="ECO:0000256" key="2">
    <source>
        <dbReference type="ARBA" id="ARBA00022729"/>
    </source>
</evidence>
<dbReference type="PANTHER" id="PTHR44653">
    <property type="entry name" value="DNAJ HOMOLOG SUBFAMILY C MEMBER 1"/>
    <property type="match status" value="1"/>
</dbReference>
<feature type="compositionally biased region" description="Low complexity" evidence="6">
    <location>
        <begin position="295"/>
        <end position="304"/>
    </location>
</feature>
<evidence type="ECO:0000256" key="7">
    <source>
        <dbReference type="SAM" id="Phobius"/>
    </source>
</evidence>
<evidence type="ECO:0000256" key="1">
    <source>
        <dbReference type="ARBA" id="ARBA00022692"/>
    </source>
</evidence>
<feature type="domain" description="J" evidence="9">
    <location>
        <begin position="43"/>
        <end position="108"/>
    </location>
</feature>
<dbReference type="EMBL" id="ML213504">
    <property type="protein sequence ID" value="TFK55945.1"/>
    <property type="molecule type" value="Genomic_DNA"/>
</dbReference>
<dbReference type="SUPFAM" id="SSF46565">
    <property type="entry name" value="Chaperone J-domain"/>
    <property type="match status" value="1"/>
</dbReference>
<keyword evidence="2 8" id="KW-0732">Signal</keyword>
<evidence type="ECO:0000259" key="9">
    <source>
        <dbReference type="PROSITE" id="PS50076"/>
    </source>
</evidence>
<protein>
    <submittedName>
        <fullName evidence="10">DnaJ-domain-containing protein</fullName>
    </submittedName>
</protein>
<evidence type="ECO:0000313" key="10">
    <source>
        <dbReference type="EMBL" id="TFK55945.1"/>
    </source>
</evidence>
<keyword evidence="11" id="KW-1185">Reference proteome</keyword>
<feature type="compositionally biased region" description="Low complexity" evidence="6">
    <location>
        <begin position="259"/>
        <end position="282"/>
    </location>
</feature>
<dbReference type="Gene3D" id="1.10.287.110">
    <property type="entry name" value="DnaJ domain"/>
    <property type="match status" value="1"/>
</dbReference>
<dbReference type="PRINTS" id="PR00625">
    <property type="entry name" value="JDOMAIN"/>
</dbReference>
<dbReference type="Proteomes" id="UP000305948">
    <property type="component" value="Unassembled WGS sequence"/>
</dbReference>
<dbReference type="InterPro" id="IPR036869">
    <property type="entry name" value="J_dom_sf"/>
</dbReference>
<dbReference type="Pfam" id="PF00226">
    <property type="entry name" value="DnaJ"/>
    <property type="match status" value="1"/>
</dbReference>
<sequence length="314" mass="34716">MRLLALALTLLALLSVALAWTKEDHEIFDLTAQIEAAEGKDTNFYSWLEVPSTASIAEINKAYRKKSLQLHPDKNPGVKGIQERFARLGVVAAILRSSEGRERYDFFYKNGFPRWKGTGYYYARFRPGLITVLGFLIVLTSGLQYVAQRITYKRDLERVQRFIREARTAAWGPKLTPLEGPRKVRVNMGPPRMDDEGNVISGRALDMVVDGPHVFILEPDGNRILLDTSAATPPALKRTWFISLVNSLIRRVTAKSSEPEGAAQADEAAEGEASGSESTSTGYVSEGAMKNGKPTAATATTMAGGRRRKAVRKR</sequence>
<feature type="chain" id="PRO_5023117270" evidence="8">
    <location>
        <begin position="20"/>
        <end position="314"/>
    </location>
</feature>
<comment type="subcellular location">
    <subcellularLocation>
        <location evidence="5">Endomembrane system</location>
        <topology evidence="5">Single-pass membrane protein</topology>
    </subcellularLocation>
</comment>
<evidence type="ECO:0000313" key="11">
    <source>
        <dbReference type="Proteomes" id="UP000305948"/>
    </source>
</evidence>
<evidence type="ECO:0000256" key="3">
    <source>
        <dbReference type="ARBA" id="ARBA00022989"/>
    </source>
</evidence>
<dbReference type="PANTHER" id="PTHR44653:SF2">
    <property type="entry name" value="DNAJ HOMOLOG SUBFAMILY C MEMBER 1"/>
    <property type="match status" value="1"/>
</dbReference>
<name>A0A5C3NGE3_9AGAM</name>
<dbReference type="InterPro" id="IPR001623">
    <property type="entry name" value="DnaJ_domain"/>
</dbReference>